<gene>
    <name evidence="1" type="ORF">ACE1CC_17765</name>
</gene>
<name>A0ABV4X7C7_9CYAN</name>
<dbReference type="Proteomes" id="UP001576774">
    <property type="component" value="Unassembled WGS sequence"/>
</dbReference>
<dbReference type="EMBL" id="JBHFNQ010000135">
    <property type="protein sequence ID" value="MFB2878700.1"/>
    <property type="molecule type" value="Genomic_DNA"/>
</dbReference>
<comment type="caution">
    <text evidence="1">The sequence shown here is derived from an EMBL/GenBank/DDBJ whole genome shotgun (WGS) entry which is preliminary data.</text>
</comment>
<protein>
    <submittedName>
        <fullName evidence="1">Uncharacterized protein</fullName>
    </submittedName>
</protein>
<evidence type="ECO:0000313" key="2">
    <source>
        <dbReference type="Proteomes" id="UP001576774"/>
    </source>
</evidence>
<proteinExistence type="predicted"/>
<keyword evidence="2" id="KW-1185">Reference proteome</keyword>
<reference evidence="1 2" key="1">
    <citation type="submission" date="2024-09" db="EMBL/GenBank/DDBJ databases">
        <title>Floridaenema gen nov. (Aerosakkonemataceae, Aerosakkonematales ord. nov., Cyanobacteria) from benthic tropical and subtropical fresh waters, with the description of four new species.</title>
        <authorList>
            <person name="Moretto J.A."/>
            <person name="Berthold D.E."/>
            <person name="Lefler F.W."/>
            <person name="Huang I.-S."/>
            <person name="Laughinghouse H. IV."/>
        </authorList>
    </citation>
    <scope>NUCLEOTIDE SEQUENCE [LARGE SCALE GENOMIC DNA]</scope>
    <source>
        <strain evidence="1 2">BLCC-F46</strain>
    </source>
</reference>
<organism evidence="1 2">
    <name type="scientific">Floridaenema aerugineum BLCC-F46</name>
    <dbReference type="NCBI Taxonomy" id="3153654"/>
    <lineage>
        <taxon>Bacteria</taxon>
        <taxon>Bacillati</taxon>
        <taxon>Cyanobacteriota</taxon>
        <taxon>Cyanophyceae</taxon>
        <taxon>Oscillatoriophycideae</taxon>
        <taxon>Aerosakkonematales</taxon>
        <taxon>Aerosakkonemataceae</taxon>
        <taxon>Floridanema</taxon>
        <taxon>Floridanema aerugineum</taxon>
    </lineage>
</organism>
<evidence type="ECO:0000313" key="1">
    <source>
        <dbReference type="EMBL" id="MFB2878700.1"/>
    </source>
</evidence>
<accession>A0ABV4X7C7</accession>
<sequence length="73" mass="8514">MLIKVGHRIINTKAISFIDLYYSEMPSIPECVRITTNYDNIFFFDEEADLLRWYFAHPTSDVVDIKGLKGDLL</sequence>